<dbReference type="Proteomes" id="UP000784294">
    <property type="component" value="Unassembled WGS sequence"/>
</dbReference>
<dbReference type="AlphaFoldDB" id="A0A3S5CFT2"/>
<dbReference type="EMBL" id="CAAALY010033305">
    <property type="protein sequence ID" value="VEL17594.1"/>
    <property type="molecule type" value="Genomic_DNA"/>
</dbReference>
<accession>A0A3S5CFT2</accession>
<sequence length="105" mass="11271">MAVVLVRMVDPPKWAGISGLLEQKSHTDRHNVNRQRASASHVGDWEEGLATLLGFCSSEQVVTFEKSGGEAKCAKMCSAKRAAGQRAKRADVSVCENAPSRTASN</sequence>
<gene>
    <name evidence="1" type="ORF">PXEA_LOCUS11034</name>
</gene>
<evidence type="ECO:0000313" key="2">
    <source>
        <dbReference type="Proteomes" id="UP000784294"/>
    </source>
</evidence>
<organism evidence="1 2">
    <name type="scientific">Protopolystoma xenopodis</name>
    <dbReference type="NCBI Taxonomy" id="117903"/>
    <lineage>
        <taxon>Eukaryota</taxon>
        <taxon>Metazoa</taxon>
        <taxon>Spiralia</taxon>
        <taxon>Lophotrochozoa</taxon>
        <taxon>Platyhelminthes</taxon>
        <taxon>Monogenea</taxon>
        <taxon>Polyopisthocotylea</taxon>
        <taxon>Polystomatidea</taxon>
        <taxon>Polystomatidae</taxon>
        <taxon>Protopolystoma</taxon>
    </lineage>
</organism>
<protein>
    <submittedName>
        <fullName evidence="1">Uncharacterized protein</fullName>
    </submittedName>
</protein>
<keyword evidence="2" id="KW-1185">Reference proteome</keyword>
<proteinExistence type="predicted"/>
<comment type="caution">
    <text evidence="1">The sequence shown here is derived from an EMBL/GenBank/DDBJ whole genome shotgun (WGS) entry which is preliminary data.</text>
</comment>
<reference evidence="1" key="1">
    <citation type="submission" date="2018-11" db="EMBL/GenBank/DDBJ databases">
        <authorList>
            <consortium name="Pathogen Informatics"/>
        </authorList>
    </citation>
    <scope>NUCLEOTIDE SEQUENCE</scope>
</reference>
<evidence type="ECO:0000313" key="1">
    <source>
        <dbReference type="EMBL" id="VEL17594.1"/>
    </source>
</evidence>
<name>A0A3S5CFT2_9PLAT</name>